<dbReference type="EMBL" id="BMAW01097527">
    <property type="protein sequence ID" value="GFS80051.1"/>
    <property type="molecule type" value="Genomic_DNA"/>
</dbReference>
<accession>A0A8X6MVQ1</accession>
<reference evidence="1" key="1">
    <citation type="submission" date="2020-08" db="EMBL/GenBank/DDBJ databases">
        <title>Multicomponent nature underlies the extraordinary mechanical properties of spider dragline silk.</title>
        <authorList>
            <person name="Kono N."/>
            <person name="Nakamura H."/>
            <person name="Mori M."/>
            <person name="Yoshida Y."/>
            <person name="Ohtoshi R."/>
            <person name="Malay A.D."/>
            <person name="Moran D.A.P."/>
            <person name="Tomita M."/>
            <person name="Numata K."/>
            <person name="Arakawa K."/>
        </authorList>
    </citation>
    <scope>NUCLEOTIDE SEQUENCE</scope>
</reference>
<gene>
    <name evidence="1" type="primary">ORF1_100</name>
    <name evidence="1" type="ORF">NPIL_600521</name>
</gene>
<keyword evidence="2" id="KW-1185">Reference proteome</keyword>
<comment type="caution">
    <text evidence="1">The sequence shown here is derived from an EMBL/GenBank/DDBJ whole genome shotgun (WGS) entry which is preliminary data.</text>
</comment>
<evidence type="ECO:0000313" key="1">
    <source>
        <dbReference type="EMBL" id="GFS80051.1"/>
    </source>
</evidence>
<dbReference type="Proteomes" id="UP000887013">
    <property type="component" value="Unassembled WGS sequence"/>
</dbReference>
<dbReference type="OrthoDB" id="6784317at2759"/>
<evidence type="ECO:0000313" key="2">
    <source>
        <dbReference type="Proteomes" id="UP000887013"/>
    </source>
</evidence>
<dbReference type="AlphaFoldDB" id="A0A8X6MVQ1"/>
<protein>
    <submittedName>
        <fullName evidence="1">Nucleic-acid-binding protein from transposon X-element</fullName>
    </submittedName>
</protein>
<proteinExistence type="predicted"/>
<name>A0A8X6MVQ1_NEPPI</name>
<sequence length="130" mass="15264">MSLFLVVRRKSPDIQEIYNITNIGYFRVKIEALKKNSMPAQCYIFQDFYLQSRYCSRNPKCLKCAGSGLTKDWKKLMQSICRCPYPAIFYGYSKNPINTKPVKPPTVNVWEERERQQEAKMAPQMQHTAQ</sequence>
<organism evidence="1 2">
    <name type="scientific">Nephila pilipes</name>
    <name type="common">Giant wood spider</name>
    <name type="synonym">Nephila maculata</name>
    <dbReference type="NCBI Taxonomy" id="299642"/>
    <lineage>
        <taxon>Eukaryota</taxon>
        <taxon>Metazoa</taxon>
        <taxon>Ecdysozoa</taxon>
        <taxon>Arthropoda</taxon>
        <taxon>Chelicerata</taxon>
        <taxon>Arachnida</taxon>
        <taxon>Araneae</taxon>
        <taxon>Araneomorphae</taxon>
        <taxon>Entelegynae</taxon>
        <taxon>Araneoidea</taxon>
        <taxon>Nephilidae</taxon>
        <taxon>Nephila</taxon>
    </lineage>
</organism>